<sequence>MALEVLDAFAAPVAEDVRSDLVAAVLAEQPASNWHNHFNVVLGSGEPTITRPSTTARSDGNTDSARQL</sequence>
<protein>
    <submittedName>
        <fullName evidence="2">Uncharacterized protein</fullName>
    </submittedName>
</protein>
<proteinExistence type="predicted"/>
<dbReference type="Proteomes" id="UP000653076">
    <property type="component" value="Unassembled WGS sequence"/>
</dbReference>
<feature type="region of interest" description="Disordered" evidence="1">
    <location>
        <begin position="45"/>
        <end position="68"/>
    </location>
</feature>
<evidence type="ECO:0000313" key="2">
    <source>
        <dbReference type="EMBL" id="GIJ30725.1"/>
    </source>
</evidence>
<dbReference type="EMBL" id="BOPC01000137">
    <property type="protein sequence ID" value="GIJ30725.1"/>
    <property type="molecule type" value="Genomic_DNA"/>
</dbReference>
<comment type="caution">
    <text evidence="2">The sequence shown here is derived from an EMBL/GenBank/DDBJ whole genome shotgun (WGS) entry which is preliminary data.</text>
</comment>
<accession>A0ABQ4JK28</accession>
<gene>
    <name evidence="2" type="ORF">Vqi01_58870</name>
</gene>
<feature type="compositionally biased region" description="Polar residues" evidence="1">
    <location>
        <begin position="50"/>
        <end position="68"/>
    </location>
</feature>
<name>A0ABQ4JK28_9ACTN</name>
<dbReference type="RefSeq" id="WP_204038417.1">
    <property type="nucleotide sequence ID" value="NZ_BOPC01000137.1"/>
</dbReference>
<keyword evidence="3" id="KW-1185">Reference proteome</keyword>
<evidence type="ECO:0000256" key="1">
    <source>
        <dbReference type="SAM" id="MobiDB-lite"/>
    </source>
</evidence>
<evidence type="ECO:0000313" key="3">
    <source>
        <dbReference type="Proteomes" id="UP000653076"/>
    </source>
</evidence>
<reference evidence="2 3" key="1">
    <citation type="submission" date="2021-01" db="EMBL/GenBank/DDBJ databases">
        <title>Whole genome shotgun sequence of Verrucosispora qiuiae NBRC 106684.</title>
        <authorList>
            <person name="Komaki H."/>
            <person name="Tamura T."/>
        </authorList>
    </citation>
    <scope>NUCLEOTIDE SEQUENCE [LARGE SCALE GENOMIC DNA]</scope>
    <source>
        <strain evidence="2 3">NBRC 106684</strain>
    </source>
</reference>
<organism evidence="2 3">
    <name type="scientific">Micromonospora qiuiae</name>
    <dbReference type="NCBI Taxonomy" id="502268"/>
    <lineage>
        <taxon>Bacteria</taxon>
        <taxon>Bacillati</taxon>
        <taxon>Actinomycetota</taxon>
        <taxon>Actinomycetes</taxon>
        <taxon>Micromonosporales</taxon>
        <taxon>Micromonosporaceae</taxon>
        <taxon>Micromonospora</taxon>
    </lineage>
</organism>